<proteinExistence type="predicted"/>
<name>A0A286UFY5_9AGAM</name>
<accession>A0A286UFY5</accession>
<feature type="region of interest" description="Disordered" evidence="1">
    <location>
        <begin position="412"/>
        <end position="442"/>
    </location>
</feature>
<dbReference type="EMBL" id="NBII01000005">
    <property type="protein sequence ID" value="PAV18497.1"/>
    <property type="molecule type" value="Genomic_DNA"/>
</dbReference>
<keyword evidence="4" id="KW-1185">Reference proteome</keyword>
<evidence type="ECO:0000259" key="2">
    <source>
        <dbReference type="Pfam" id="PF15249"/>
    </source>
</evidence>
<dbReference type="AlphaFoldDB" id="A0A286UFY5"/>
<dbReference type="Proteomes" id="UP000217199">
    <property type="component" value="Unassembled WGS sequence"/>
</dbReference>
<evidence type="ECO:0000313" key="3">
    <source>
        <dbReference type="EMBL" id="PAV18497.1"/>
    </source>
</evidence>
<dbReference type="InterPro" id="IPR015671">
    <property type="entry name" value="GSCR1_dom"/>
</dbReference>
<reference evidence="3 4" key="1">
    <citation type="journal article" date="2017" name="Mol. Ecol.">
        <title>Comparative and population genomic landscape of Phellinus noxius: A hypervariable fungus causing root rot in trees.</title>
        <authorList>
            <person name="Chung C.L."/>
            <person name="Lee T.J."/>
            <person name="Akiba M."/>
            <person name="Lee H.H."/>
            <person name="Kuo T.H."/>
            <person name="Liu D."/>
            <person name="Ke H.M."/>
            <person name="Yokoi T."/>
            <person name="Roa M.B."/>
            <person name="Lu M.J."/>
            <person name="Chang Y.Y."/>
            <person name="Ann P.J."/>
            <person name="Tsai J.N."/>
            <person name="Chen C.Y."/>
            <person name="Tzean S.S."/>
            <person name="Ota Y."/>
            <person name="Hattori T."/>
            <person name="Sahashi N."/>
            <person name="Liou R.F."/>
            <person name="Kikuchi T."/>
            <person name="Tsai I.J."/>
        </authorList>
    </citation>
    <scope>NUCLEOTIDE SEQUENCE [LARGE SCALE GENOMIC DNA]</scope>
    <source>
        <strain evidence="3 4">FFPRI411160</strain>
    </source>
</reference>
<comment type="caution">
    <text evidence="3">The sequence shown here is derived from an EMBL/GenBank/DDBJ whole genome shotgun (WGS) entry which is preliminary data.</text>
</comment>
<feature type="region of interest" description="Disordered" evidence="1">
    <location>
        <begin position="1"/>
        <end position="62"/>
    </location>
</feature>
<evidence type="ECO:0000256" key="1">
    <source>
        <dbReference type="SAM" id="MobiDB-lite"/>
    </source>
</evidence>
<organism evidence="3 4">
    <name type="scientific">Pyrrhoderma noxium</name>
    <dbReference type="NCBI Taxonomy" id="2282107"/>
    <lineage>
        <taxon>Eukaryota</taxon>
        <taxon>Fungi</taxon>
        <taxon>Dikarya</taxon>
        <taxon>Basidiomycota</taxon>
        <taxon>Agaricomycotina</taxon>
        <taxon>Agaricomycetes</taxon>
        <taxon>Hymenochaetales</taxon>
        <taxon>Hymenochaetaceae</taxon>
        <taxon>Pyrrhoderma</taxon>
    </lineage>
</organism>
<sequence>MSSESPSPFPNSQRQPTWSFRIQNFATPQTYAAKPPTTAKVQQPVVASTPSASGSSAPGESAKLNVKVITPVSWPRKRRRLTKEEEETRDTIADAVQVNLNADHAMVLYPDIDTPFADELDVIKRLLPFHVYQQPKHDLDFQRKIKGKEKVSETDLLREEIKETKLALEYHKRFRALEKRMKRARMKPGQHVNPLDQSILLERLSLESEQYESTILDQELASTRSELDKVLRARRAAKASAERSAATVTTPQVSNSYYNYTTPTFSASMTTNYPNYYSSYTYPYSTQSHLPGAPYVPPTYTTNSTPANTSKTGGTNNVQSTVPTPTTTSIRPPPVAIPLQLPVTSLPALQALGILPIPKASLPPPSEPQPAAVLLGSTNNGSMLSLEINAAQLQAPQMSGLAVLLSSLVKMSGGQNGSAQAGPAQGMTKSTVAGASKESPAA</sequence>
<protein>
    <recommendedName>
        <fullName evidence="2">GLTSCR protein conserved domain-containing protein</fullName>
    </recommendedName>
</protein>
<feature type="compositionally biased region" description="Low complexity" evidence="1">
    <location>
        <begin position="47"/>
        <end position="62"/>
    </location>
</feature>
<gene>
    <name evidence="3" type="ORF">PNOK_0533900</name>
</gene>
<feature type="compositionally biased region" description="Polar residues" evidence="1">
    <location>
        <begin position="299"/>
        <end position="319"/>
    </location>
</feature>
<dbReference type="InParanoid" id="A0A286UFY5"/>
<feature type="compositionally biased region" description="Polar residues" evidence="1">
    <location>
        <begin position="1"/>
        <end position="30"/>
    </location>
</feature>
<dbReference type="Pfam" id="PF15249">
    <property type="entry name" value="GLTSCR1"/>
    <property type="match status" value="1"/>
</dbReference>
<feature type="compositionally biased region" description="Low complexity" evidence="1">
    <location>
        <begin position="320"/>
        <end position="330"/>
    </location>
</feature>
<dbReference type="STRING" id="2282107.A0A286UFY5"/>
<evidence type="ECO:0000313" key="4">
    <source>
        <dbReference type="Proteomes" id="UP000217199"/>
    </source>
</evidence>
<dbReference type="OrthoDB" id="2556847at2759"/>
<feature type="domain" description="GLTSCR protein conserved" evidence="2">
    <location>
        <begin position="103"/>
        <end position="214"/>
    </location>
</feature>
<feature type="region of interest" description="Disordered" evidence="1">
    <location>
        <begin position="298"/>
        <end position="331"/>
    </location>
</feature>